<dbReference type="EC" id="5.4.2.2" evidence="6"/>
<evidence type="ECO:0000259" key="17">
    <source>
        <dbReference type="Pfam" id="PF02878"/>
    </source>
</evidence>
<evidence type="ECO:0000256" key="8">
    <source>
        <dbReference type="ARBA" id="ARBA00022553"/>
    </source>
</evidence>
<dbReference type="Pfam" id="PF02880">
    <property type="entry name" value="PGM_PMM_III"/>
    <property type="match status" value="1"/>
</dbReference>
<dbReference type="InterPro" id="IPR005845">
    <property type="entry name" value="A-D-PHexomutase_a/b/a-II"/>
</dbReference>
<comment type="caution">
    <text evidence="20">The sequence shown here is derived from an EMBL/GenBank/DDBJ whole genome shotgun (WGS) entry which is preliminary data.</text>
</comment>
<dbReference type="GO" id="GO:0000287">
    <property type="term" value="F:magnesium ion binding"/>
    <property type="evidence" value="ECO:0007669"/>
    <property type="project" value="InterPro"/>
</dbReference>
<dbReference type="GO" id="GO:0008973">
    <property type="term" value="F:phosphopentomutase activity"/>
    <property type="evidence" value="ECO:0007669"/>
    <property type="project" value="TreeGrafter"/>
</dbReference>
<dbReference type="SUPFAM" id="SSF53738">
    <property type="entry name" value="Phosphoglucomutase, first 3 domains"/>
    <property type="match status" value="3"/>
</dbReference>
<comment type="cofactor">
    <cofactor evidence="2">
        <name>Mg(2+)</name>
        <dbReference type="ChEBI" id="CHEBI:18420"/>
    </cofactor>
</comment>
<keyword evidence="10 15" id="KW-0460">Magnesium</keyword>
<dbReference type="Gene3D" id="3.40.120.10">
    <property type="entry name" value="Alpha-D-Glucose-1,6-Bisphosphate, subunit A, domain 3"/>
    <property type="match status" value="3"/>
</dbReference>
<keyword evidence="8" id="KW-0597">Phosphoprotein</keyword>
<dbReference type="CDD" id="cd05799">
    <property type="entry name" value="PGM2"/>
    <property type="match status" value="1"/>
</dbReference>
<dbReference type="PRINTS" id="PR00509">
    <property type="entry name" value="PGMPMM"/>
</dbReference>
<dbReference type="InterPro" id="IPR005846">
    <property type="entry name" value="A-D-PHexomutase_a/b/a-III"/>
</dbReference>
<keyword evidence="9 15" id="KW-0479">Metal-binding</keyword>
<comment type="pathway">
    <text evidence="4">Lipid metabolism.</text>
</comment>
<reference evidence="20 21" key="1">
    <citation type="journal article" date="2020" name="Access Microbiol">
        <title>Isolation and genome sequencing of Staphylococcus schleiferi subspecies coagulans from Antarctic seals.</title>
        <authorList>
            <person name="Foster G."/>
            <person name="Robb A."/>
            <person name="Paterson G.K."/>
        </authorList>
    </citation>
    <scope>NUCLEOTIDE SEQUENCE [LARGE SCALE GENOMIC DNA]</scope>
    <source>
        <strain evidence="20 21">M615/02/4</strain>
    </source>
</reference>
<dbReference type="Proteomes" id="UP000524893">
    <property type="component" value="Unassembled WGS sequence"/>
</dbReference>
<dbReference type="InterPro" id="IPR005844">
    <property type="entry name" value="A-D-PHexomutase_a/b/a-I"/>
</dbReference>
<keyword evidence="11" id="KW-0413">Isomerase</keyword>
<dbReference type="PANTHER" id="PTHR45745:SF1">
    <property type="entry name" value="PHOSPHOGLUCOMUTASE 2B-RELATED"/>
    <property type="match status" value="1"/>
</dbReference>
<proteinExistence type="inferred from homology"/>
<evidence type="ECO:0000256" key="10">
    <source>
        <dbReference type="ARBA" id="ARBA00022842"/>
    </source>
</evidence>
<name>A0A9X0PFS8_9STAP</name>
<gene>
    <name evidence="20" type="ORF">HR081_09525</name>
</gene>
<comment type="catalytic activity">
    <reaction evidence="1">
        <text>alpha-D-glucose 1-phosphate = alpha-D-glucose 6-phosphate</text>
        <dbReference type="Rhea" id="RHEA:23536"/>
        <dbReference type="ChEBI" id="CHEBI:58225"/>
        <dbReference type="ChEBI" id="CHEBI:58601"/>
        <dbReference type="EC" id="5.4.2.2"/>
    </reaction>
</comment>
<evidence type="ECO:0000256" key="7">
    <source>
        <dbReference type="ARBA" id="ARBA00022526"/>
    </source>
</evidence>
<dbReference type="RefSeq" id="WP_182281043.1">
    <property type="nucleotide sequence ID" value="NZ_JABTCN010000033.1"/>
</dbReference>
<keyword evidence="7" id="KW-0119">Carbohydrate metabolism</keyword>
<dbReference type="Pfam" id="PF00408">
    <property type="entry name" value="PGM_PMM_IV"/>
    <property type="match status" value="1"/>
</dbReference>
<evidence type="ECO:0000259" key="18">
    <source>
        <dbReference type="Pfam" id="PF02879"/>
    </source>
</evidence>
<dbReference type="InterPro" id="IPR016066">
    <property type="entry name" value="A-D-PHexomutase_CS"/>
</dbReference>
<evidence type="ECO:0000259" key="19">
    <source>
        <dbReference type="Pfam" id="PF02880"/>
    </source>
</evidence>
<feature type="domain" description="Alpha-D-phosphohexomutase C-terminal" evidence="16">
    <location>
        <begin position="506"/>
        <end position="534"/>
    </location>
</feature>
<dbReference type="Pfam" id="PF02879">
    <property type="entry name" value="PGM_PMM_II"/>
    <property type="match status" value="1"/>
</dbReference>
<dbReference type="GO" id="GO:0006006">
    <property type="term" value="P:glucose metabolic process"/>
    <property type="evidence" value="ECO:0007669"/>
    <property type="project" value="UniProtKB-KW"/>
</dbReference>
<accession>A0A9X0PFS8</accession>
<feature type="domain" description="Alpha-D-phosphohexomutase alpha/beta/alpha" evidence="18">
    <location>
        <begin position="203"/>
        <end position="303"/>
    </location>
</feature>
<evidence type="ECO:0000256" key="9">
    <source>
        <dbReference type="ARBA" id="ARBA00022723"/>
    </source>
</evidence>
<evidence type="ECO:0000256" key="3">
    <source>
        <dbReference type="ARBA" id="ARBA00005164"/>
    </source>
</evidence>
<evidence type="ECO:0000259" key="16">
    <source>
        <dbReference type="Pfam" id="PF00408"/>
    </source>
</evidence>
<feature type="domain" description="Alpha-D-phosphohexomutase alpha/beta/alpha" evidence="19">
    <location>
        <begin position="314"/>
        <end position="415"/>
    </location>
</feature>
<dbReference type="InterPro" id="IPR005841">
    <property type="entry name" value="Alpha-D-phosphohexomutase_SF"/>
</dbReference>
<evidence type="ECO:0000256" key="14">
    <source>
        <dbReference type="ARBA" id="ARBA00041467"/>
    </source>
</evidence>
<feature type="domain" description="Alpha-D-phosphohexomutase alpha/beta/alpha" evidence="17">
    <location>
        <begin position="39"/>
        <end position="175"/>
    </location>
</feature>
<evidence type="ECO:0000313" key="20">
    <source>
        <dbReference type="EMBL" id="MBA8777115.1"/>
    </source>
</evidence>
<organism evidence="20 21">
    <name type="scientific">Staphylococcus coagulans</name>
    <dbReference type="NCBI Taxonomy" id="74706"/>
    <lineage>
        <taxon>Bacteria</taxon>
        <taxon>Bacillati</taxon>
        <taxon>Bacillota</taxon>
        <taxon>Bacilli</taxon>
        <taxon>Bacillales</taxon>
        <taxon>Staphylococcaceae</taxon>
        <taxon>Staphylococcus</taxon>
    </lineage>
</organism>
<dbReference type="GO" id="GO:0004614">
    <property type="term" value="F:phosphoglucomutase activity"/>
    <property type="evidence" value="ECO:0007669"/>
    <property type="project" value="UniProtKB-EC"/>
</dbReference>
<evidence type="ECO:0000313" key="21">
    <source>
        <dbReference type="Proteomes" id="UP000524893"/>
    </source>
</evidence>
<evidence type="ECO:0000256" key="2">
    <source>
        <dbReference type="ARBA" id="ARBA00001946"/>
    </source>
</evidence>
<dbReference type="InterPro" id="IPR005843">
    <property type="entry name" value="A-D-PHexomutase_C"/>
</dbReference>
<evidence type="ECO:0000256" key="4">
    <source>
        <dbReference type="ARBA" id="ARBA00005189"/>
    </source>
</evidence>
<evidence type="ECO:0000256" key="5">
    <source>
        <dbReference type="ARBA" id="ARBA00010231"/>
    </source>
</evidence>
<evidence type="ECO:0000256" key="12">
    <source>
        <dbReference type="ARBA" id="ARBA00039995"/>
    </source>
</evidence>
<comment type="pathway">
    <text evidence="3">Glycolipid metabolism; diglucosyl-diacylglycerol biosynthesis.</text>
</comment>
<protein>
    <recommendedName>
        <fullName evidence="12">Phosphoglucomutase</fullName>
        <ecNumber evidence="6">5.4.2.2</ecNumber>
    </recommendedName>
    <alternativeName>
        <fullName evidence="14">Alpha-phosphoglucomutase</fullName>
    </alternativeName>
    <alternativeName>
        <fullName evidence="13">Glucose phosphomutase</fullName>
    </alternativeName>
</protein>
<dbReference type="InterPro" id="IPR036900">
    <property type="entry name" value="A-D-PHexomutase_C_sf"/>
</dbReference>
<dbReference type="EMBL" id="JABTCN010000033">
    <property type="protein sequence ID" value="MBA8777115.1"/>
    <property type="molecule type" value="Genomic_DNA"/>
</dbReference>
<dbReference type="PROSITE" id="PS00710">
    <property type="entry name" value="PGM_PMM"/>
    <property type="match status" value="1"/>
</dbReference>
<dbReference type="PANTHER" id="PTHR45745">
    <property type="entry name" value="PHOSPHOMANNOMUTASE 45A"/>
    <property type="match status" value="1"/>
</dbReference>
<dbReference type="InterPro" id="IPR016055">
    <property type="entry name" value="A-D-PHexomutase_a/b/a-I/II/III"/>
</dbReference>
<dbReference type="SUPFAM" id="SSF55957">
    <property type="entry name" value="Phosphoglucomutase, C-terminal domain"/>
    <property type="match status" value="1"/>
</dbReference>
<evidence type="ECO:0000256" key="6">
    <source>
        <dbReference type="ARBA" id="ARBA00012728"/>
    </source>
</evidence>
<dbReference type="Gene3D" id="3.30.310.50">
    <property type="entry name" value="Alpha-D-phosphohexomutase, C-terminal domain"/>
    <property type="match status" value="1"/>
</dbReference>
<evidence type="ECO:0000256" key="11">
    <source>
        <dbReference type="ARBA" id="ARBA00023235"/>
    </source>
</evidence>
<dbReference type="Pfam" id="PF02878">
    <property type="entry name" value="PGM_PMM_I"/>
    <property type="match status" value="1"/>
</dbReference>
<evidence type="ECO:0000256" key="15">
    <source>
        <dbReference type="RuleBase" id="RU004326"/>
    </source>
</evidence>
<comment type="similarity">
    <text evidence="5 15">Belongs to the phosphohexose mutase family.</text>
</comment>
<dbReference type="GO" id="GO:0006166">
    <property type="term" value="P:purine ribonucleoside salvage"/>
    <property type="evidence" value="ECO:0007669"/>
    <property type="project" value="TreeGrafter"/>
</dbReference>
<keyword evidence="7" id="KW-0313">Glucose metabolism</keyword>
<dbReference type="AlphaFoldDB" id="A0A9X0PFS8"/>
<sequence>MVDFLKAQWMSHLDESLVKPFYEEQTKEEQEAGFEDVLTFGTAGIRSTFGLGPGRLNKFTIRKVALGLAQYLKQKNEHPTVVIHFDTRFLSHEFSQEIARVLATEGVSVVLADTYKSTPELSFAVRELKATAGVMITASHNPSHYNGIKIYGSDGGQLLPKASEDLSQYINAIESPLEIEARDFNSLKKEKLITSLPTEVTEAYKQGVKDLVGTIEENNARVVLTSLHGTSLPIAADILTELGFDNYVIETTQSEPDGRFPTVKSANPEEEAAFEFGKRLAEQENASLIIATDPDADRFGFVERYEDGSTRYFNGNEIGLILLKLRYQQLQTSGNAFYMVKSIVTGALSEVLASALDIKVVNVLTGFKYISEELELRQQQNDDAQLVLAFEESHGYLAKDLSRDKDAIQFIPLLVKYKQLLYQNGLTFKVVLEDIYKEIGCYEDLTLSPSFEGPKGRQKIEAMMTHFRNDTSEHIVGLKVKTKEDYLTQKTTYLPTGEETAIMLPQADLIRYTFDEGFIALRPSGTEPKIKIYFSLNVPDFKALVNNFKALYLAES</sequence>
<evidence type="ECO:0000256" key="1">
    <source>
        <dbReference type="ARBA" id="ARBA00000443"/>
    </source>
</evidence>
<evidence type="ECO:0000256" key="13">
    <source>
        <dbReference type="ARBA" id="ARBA00041398"/>
    </source>
</evidence>